<dbReference type="InterPro" id="IPR012423">
    <property type="entry name" value="Eaf7/MRGBP"/>
</dbReference>
<protein>
    <recommendedName>
        <fullName evidence="10">Chromatin modification-related protein EAF7-domain-containing protein</fullName>
    </recommendedName>
</protein>
<dbReference type="AlphaFoldDB" id="A0A8S0Y0W0"/>
<proteinExistence type="inferred from homology"/>
<keyword evidence="5" id="KW-0804">Transcription</keyword>
<feature type="region of interest" description="Disordered" evidence="7">
    <location>
        <begin position="164"/>
        <end position="305"/>
    </location>
</feature>
<comment type="subcellular location">
    <subcellularLocation>
        <location evidence="1">Nucleus</location>
    </subcellularLocation>
</comment>
<dbReference type="Pfam" id="PF07904">
    <property type="entry name" value="Eaf7"/>
    <property type="match status" value="1"/>
</dbReference>
<evidence type="ECO:0000256" key="6">
    <source>
        <dbReference type="ARBA" id="ARBA00023242"/>
    </source>
</evidence>
<feature type="compositionally biased region" description="Pro residues" evidence="7">
    <location>
        <begin position="168"/>
        <end position="180"/>
    </location>
</feature>
<dbReference type="PANTHER" id="PTHR13581">
    <property type="entry name" value="MRG-BINDING PROTEIN"/>
    <property type="match status" value="1"/>
</dbReference>
<evidence type="ECO:0000256" key="7">
    <source>
        <dbReference type="SAM" id="MobiDB-lite"/>
    </source>
</evidence>
<dbReference type="Proteomes" id="UP000467700">
    <property type="component" value="Unassembled WGS sequence"/>
</dbReference>
<accession>A0A8S0Y0W0</accession>
<reference evidence="8 9" key="1">
    <citation type="submission" date="2020-01" db="EMBL/GenBank/DDBJ databases">
        <authorList>
            <person name="Gupta K D."/>
        </authorList>
    </citation>
    <scope>NUCLEOTIDE SEQUENCE [LARGE SCALE GENOMIC DNA]</scope>
</reference>
<evidence type="ECO:0000256" key="5">
    <source>
        <dbReference type="ARBA" id="ARBA00023163"/>
    </source>
</evidence>
<evidence type="ECO:0000256" key="1">
    <source>
        <dbReference type="ARBA" id="ARBA00004123"/>
    </source>
</evidence>
<keyword evidence="9" id="KW-1185">Reference proteome</keyword>
<comment type="similarity">
    <text evidence="2">Belongs to the EAF7 family.</text>
</comment>
<organism evidence="8 9">
    <name type="scientific">Cyclocybe aegerita</name>
    <name type="common">Black poplar mushroom</name>
    <name type="synonym">Agrocybe aegerita</name>
    <dbReference type="NCBI Taxonomy" id="1973307"/>
    <lineage>
        <taxon>Eukaryota</taxon>
        <taxon>Fungi</taxon>
        <taxon>Dikarya</taxon>
        <taxon>Basidiomycota</taxon>
        <taxon>Agaricomycotina</taxon>
        <taxon>Agaricomycetes</taxon>
        <taxon>Agaricomycetidae</taxon>
        <taxon>Agaricales</taxon>
        <taxon>Agaricineae</taxon>
        <taxon>Bolbitiaceae</taxon>
        <taxon>Cyclocybe</taxon>
    </lineage>
</organism>
<keyword evidence="3" id="KW-0156">Chromatin regulator</keyword>
<evidence type="ECO:0000313" key="8">
    <source>
        <dbReference type="EMBL" id="CAA7271322.1"/>
    </source>
</evidence>
<feature type="compositionally biased region" description="Basic residues" evidence="7">
    <location>
        <begin position="280"/>
        <end position="290"/>
    </location>
</feature>
<evidence type="ECO:0000313" key="9">
    <source>
        <dbReference type="Proteomes" id="UP000467700"/>
    </source>
</evidence>
<evidence type="ECO:0000256" key="4">
    <source>
        <dbReference type="ARBA" id="ARBA00023015"/>
    </source>
</evidence>
<sequence length="305" mass="32439">MAAAVEGLGIPTSPLIVPFADRTLLNMTASIPGDRADEHAFLDSVEGEISFFRSIMRARPVGMHRYFHILTIRNAILKDTGHTVHVETLWEKLRKCYDLDALDAIDVEAEGYLSSKSGTTPISIRSPSPSENLALHPFFREEFSLPYEDFESIIAQRRLRSTASLPSSPAPASSPAPPPFASTSSGPPLSSGKRSAAGSVGDGPRKRPKNAKSKLNLAGLVGGDSDSSALTQESGDEGGVPETPRDSVITGTDAGTDYAEDDDTEMRDPSPPAADSPRPTRGRGGRRGRGGGRGGTRGTSRKKKK</sequence>
<name>A0A8S0Y0W0_CYCAE</name>
<evidence type="ECO:0008006" key="10">
    <source>
        <dbReference type="Google" id="ProtNLM"/>
    </source>
</evidence>
<evidence type="ECO:0000256" key="3">
    <source>
        <dbReference type="ARBA" id="ARBA00022853"/>
    </source>
</evidence>
<dbReference type="OrthoDB" id="5595141at2759"/>
<dbReference type="GO" id="GO:0035267">
    <property type="term" value="C:NuA4 histone acetyltransferase complex"/>
    <property type="evidence" value="ECO:0007669"/>
    <property type="project" value="TreeGrafter"/>
</dbReference>
<keyword evidence="6" id="KW-0539">Nucleus</keyword>
<keyword evidence="4" id="KW-0805">Transcription regulation</keyword>
<dbReference type="EMBL" id="CACVBS010000105">
    <property type="protein sequence ID" value="CAA7271322.1"/>
    <property type="molecule type" value="Genomic_DNA"/>
</dbReference>
<comment type="caution">
    <text evidence="8">The sequence shown here is derived from an EMBL/GenBank/DDBJ whole genome shotgun (WGS) entry which is preliminary data.</text>
</comment>
<dbReference type="GO" id="GO:0006325">
    <property type="term" value="P:chromatin organization"/>
    <property type="evidence" value="ECO:0007669"/>
    <property type="project" value="UniProtKB-KW"/>
</dbReference>
<dbReference type="GO" id="GO:0005634">
    <property type="term" value="C:nucleus"/>
    <property type="evidence" value="ECO:0007669"/>
    <property type="project" value="UniProtKB-SubCell"/>
</dbReference>
<dbReference type="PANTHER" id="PTHR13581:SF5">
    <property type="entry name" value="MRG_MORF4L-BINDING PROTEIN"/>
    <property type="match status" value="1"/>
</dbReference>
<evidence type="ECO:0000256" key="2">
    <source>
        <dbReference type="ARBA" id="ARBA00007117"/>
    </source>
</evidence>
<gene>
    <name evidence="8" type="ORF">AAE3_LOCUS13558</name>
</gene>
<dbReference type="GO" id="GO:0006357">
    <property type="term" value="P:regulation of transcription by RNA polymerase II"/>
    <property type="evidence" value="ECO:0007669"/>
    <property type="project" value="TreeGrafter"/>
</dbReference>